<gene>
    <name evidence="1" type="ordered locus">Achl_4306</name>
</gene>
<name>B8HIL0_PSECP</name>
<keyword evidence="1" id="KW-0614">Plasmid</keyword>
<dbReference type="AlphaFoldDB" id="B8HIL0"/>
<evidence type="ECO:0000313" key="2">
    <source>
        <dbReference type="Proteomes" id="UP000002505"/>
    </source>
</evidence>
<dbReference type="KEGG" id="ach:Achl_4306"/>
<accession>B8HIL0</accession>
<dbReference type="HOGENOM" id="CLU_2314321_0_0_11"/>
<dbReference type="EMBL" id="CP001342">
    <property type="protein sequence ID" value="ACL42257.1"/>
    <property type="molecule type" value="Genomic_DNA"/>
</dbReference>
<geneLocation type="plasmid" evidence="1 2">
    <name>pACHL01</name>
</geneLocation>
<proteinExistence type="predicted"/>
<dbReference type="Proteomes" id="UP000002505">
    <property type="component" value="Plasmid pACHL01"/>
</dbReference>
<evidence type="ECO:0000313" key="1">
    <source>
        <dbReference type="EMBL" id="ACL42257.1"/>
    </source>
</evidence>
<keyword evidence="2" id="KW-1185">Reference proteome</keyword>
<organism evidence="1 2">
    <name type="scientific">Pseudarthrobacter chlorophenolicus (strain ATCC 700700 / DSM 12829 / CIP 107037 / JCM 12360 / KCTC 9906 / NCIMB 13794 / A6)</name>
    <name type="common">Arthrobacter chlorophenolicus</name>
    <dbReference type="NCBI Taxonomy" id="452863"/>
    <lineage>
        <taxon>Bacteria</taxon>
        <taxon>Bacillati</taxon>
        <taxon>Actinomycetota</taxon>
        <taxon>Actinomycetes</taxon>
        <taxon>Micrococcales</taxon>
        <taxon>Micrococcaceae</taxon>
        <taxon>Pseudarthrobacter</taxon>
    </lineage>
</organism>
<sequence>MMSMAITATDARGATINIGDVVTYVTGGRYPEIMTAEVLDIKVKVKLANMDHLNRTGSWRRFTNRDDSRTSWVDAHRAIVVEVLPFVEGRQNTGEIKDA</sequence>
<protein>
    <submittedName>
        <fullName evidence="1">Uncharacterized protein</fullName>
    </submittedName>
</protein>
<reference evidence="1" key="1">
    <citation type="submission" date="2009-01" db="EMBL/GenBank/DDBJ databases">
        <title>Complete sequence of plasmid1 of Arthrobacter chlorophenolicus A6.</title>
        <authorList>
            <consortium name="US DOE Joint Genome Institute"/>
            <person name="Lucas S."/>
            <person name="Copeland A."/>
            <person name="Lapidus A."/>
            <person name="Glavina del Rio T."/>
            <person name="Tice H."/>
            <person name="Bruce D."/>
            <person name="Goodwin L."/>
            <person name="Pitluck S."/>
            <person name="Goltsman E."/>
            <person name="Clum A."/>
            <person name="Larimer F."/>
            <person name="Land M."/>
            <person name="Hauser L."/>
            <person name="Kyrpides N."/>
            <person name="Mikhailova N."/>
            <person name="Jansson J."/>
            <person name="Richardson P."/>
        </authorList>
    </citation>
    <scope>NUCLEOTIDE SEQUENCE [LARGE SCALE GENOMIC DNA]</scope>
    <source>
        <strain evidence="1">A6</strain>
        <plasmid evidence="1">pACHL01</plasmid>
    </source>
</reference>